<dbReference type="InterPro" id="IPR035075">
    <property type="entry name" value="PRMT5"/>
</dbReference>
<dbReference type="Gene3D" id="2.70.160.11">
    <property type="entry name" value="Hnrnp arginine n-methyltransferase1"/>
    <property type="match status" value="1"/>
</dbReference>
<dbReference type="InterPro" id="IPR035247">
    <property type="entry name" value="PRMT5_TIM"/>
</dbReference>
<evidence type="ECO:0000259" key="11">
    <source>
        <dbReference type="Pfam" id="PF17286"/>
    </source>
</evidence>
<evidence type="ECO:0000259" key="9">
    <source>
        <dbReference type="Pfam" id="PF05185"/>
    </source>
</evidence>
<dbReference type="SUPFAM" id="SSF53335">
    <property type="entry name" value="S-adenosyl-L-methionine-dependent methyltransferases"/>
    <property type="match status" value="1"/>
</dbReference>
<dbReference type="PIRSF" id="PIRSF015894">
    <property type="entry name" value="Skb1_MeTrfase"/>
    <property type="match status" value="1"/>
</dbReference>
<feature type="binding site" evidence="6">
    <location>
        <position position="369"/>
    </location>
    <ligand>
        <name>S-adenosyl-L-methionine</name>
        <dbReference type="ChEBI" id="CHEBI:59789"/>
    </ligand>
</feature>
<dbReference type="Proteomes" id="UP000077266">
    <property type="component" value="Unassembled WGS sequence"/>
</dbReference>
<keyword evidence="3 4" id="KW-0949">S-adenosyl-L-methionine</keyword>
<dbReference type="PANTHER" id="PTHR10738:SF0">
    <property type="entry name" value="PROTEIN ARGININE N-METHYLTRANSFERASE 5"/>
    <property type="match status" value="1"/>
</dbReference>
<dbReference type="EMBL" id="KV425886">
    <property type="protein sequence ID" value="KZW02744.1"/>
    <property type="molecule type" value="Genomic_DNA"/>
</dbReference>
<dbReference type="GO" id="GO:0016274">
    <property type="term" value="F:protein-arginine N-methyltransferase activity"/>
    <property type="evidence" value="ECO:0007669"/>
    <property type="project" value="InterPro"/>
</dbReference>
<feature type="domain" description="PRMT5 TIM barrel" evidence="10">
    <location>
        <begin position="41"/>
        <end position="328"/>
    </location>
</feature>
<dbReference type="InterPro" id="IPR025799">
    <property type="entry name" value="Arg_MeTrfase"/>
</dbReference>
<proteinExistence type="inferred from homology"/>
<keyword evidence="1 4" id="KW-0489">Methyltransferase</keyword>
<feature type="binding site" evidence="6">
    <location>
        <begin position="459"/>
        <end position="460"/>
    </location>
    <ligand>
        <name>S-adenosyl-L-methionine</name>
        <dbReference type="ChEBI" id="CHEBI:59789"/>
    </ligand>
</feature>
<dbReference type="Gene3D" id="3.20.20.150">
    <property type="entry name" value="Divalent-metal-dependent TIM barrel enzymes"/>
    <property type="match status" value="1"/>
</dbReference>
<dbReference type="Pfam" id="PF17286">
    <property type="entry name" value="PRMT5_C"/>
    <property type="match status" value="1"/>
</dbReference>
<feature type="active site" description="Proton donor/acceptor" evidence="5">
    <location>
        <position position="475"/>
    </location>
</feature>
<dbReference type="Pfam" id="PF05185">
    <property type="entry name" value="PRMT5"/>
    <property type="match status" value="1"/>
</dbReference>
<gene>
    <name evidence="12" type="ORF">EXIGLDRAFT_730869</name>
</gene>
<evidence type="ECO:0000313" key="12">
    <source>
        <dbReference type="EMBL" id="KZW02744.1"/>
    </source>
</evidence>
<evidence type="ECO:0000256" key="6">
    <source>
        <dbReference type="PIRSR" id="PIRSR015894-2"/>
    </source>
</evidence>
<sequence>MSSGTQIPIALHVPPSQLEQFQATSELSIAQAVVQDAYERKYDVVCMPLTTEAWKTRWQEMCLTTSSGVESPVARRDAKLEERAERWRAGEGFRRDEVTITKLDEAENVIAMASDWIELDSPDEGVRFDSEVALRQEISYAAYLNVHTFILPTPRNRAHAPDYARAVNAAFAACGPHSFVQVSIRIPIFDPTAFRSSSSFVHAPPTTQSVHGSPSSDFSVTWEMWDIIRTACAYSTRLSITLDLTPPLPATLGVLQRWAAEPTRHIFLPASTFIPNAKGYPVLTKATQAFLRDIIKYRPTIILSNTAAGVHTNGGESAYSQYVRHLEKTSPALQAMETPGTLENFAKGYMDYLQAPLQPLMDNLQSMTYEVFEKDPVKYYQYEEAVFRALSDRQPDSRTVICVAGAGRGPLVAGCLRAIERSSRNAVVYAVEKNVNAFVTLQERRDAEWGPLVTIVYGDMRTVELPEKADILVTELLGSFGDNELSPECLDGAMRFLKPDGISIPASYTAHLAPLSSSKLFMEVQSSPDQKFAETPYVVLFQAVNVLSGDGGGVRGKCGGRVQECWEFEHPRRDIPLDSQGLPYSNAHNTRSATLNFHIPHAGVLHGFAGYFEAVLYADVGLSIHPDRKEHISPNMFSWFPIFFPLRDPLYLPANSELQVFLWRLTDKRKVWYEWFAEAFLPKSAIAIPVVSAGGSLSSNGLMSPTPMSAIPAPSPLLDAPALGLWSSSAFADRSANATPRLQVELSTSPENDEGENGRIKIGQTTLHNPSGRSSWIGL</sequence>
<feature type="domain" description="PRMT5 oligomerisation" evidence="11">
    <location>
        <begin position="507"/>
        <end position="777"/>
    </location>
</feature>
<comment type="similarity">
    <text evidence="4">Belongs to the class I-like SAM-binding methyltransferase superfamily.</text>
</comment>
<feature type="active site" description="Proton donor/acceptor" evidence="5">
    <location>
        <position position="484"/>
    </location>
</feature>
<protein>
    <recommendedName>
        <fullName evidence="4">Protein arginine N-methyltransferase</fullName>
    </recommendedName>
</protein>
<dbReference type="InParanoid" id="A0A165PW17"/>
<organism evidence="12 13">
    <name type="scientific">Exidia glandulosa HHB12029</name>
    <dbReference type="NCBI Taxonomy" id="1314781"/>
    <lineage>
        <taxon>Eukaryota</taxon>
        <taxon>Fungi</taxon>
        <taxon>Dikarya</taxon>
        <taxon>Basidiomycota</taxon>
        <taxon>Agaricomycotina</taxon>
        <taxon>Agaricomycetes</taxon>
        <taxon>Auriculariales</taxon>
        <taxon>Exidiaceae</taxon>
        <taxon>Exidia</taxon>
    </lineage>
</organism>
<dbReference type="PROSITE" id="PS51678">
    <property type="entry name" value="SAM_MT_PRMT"/>
    <property type="match status" value="1"/>
</dbReference>
<feature type="binding site" evidence="6">
    <location>
        <position position="432"/>
    </location>
    <ligand>
        <name>S-adenosyl-L-methionine</name>
        <dbReference type="ChEBI" id="CHEBI:59789"/>
    </ligand>
</feature>
<dbReference type="Pfam" id="PF17285">
    <property type="entry name" value="PRMT5_TIM"/>
    <property type="match status" value="1"/>
</dbReference>
<dbReference type="GO" id="GO:0032259">
    <property type="term" value="P:methylation"/>
    <property type="evidence" value="ECO:0007669"/>
    <property type="project" value="UniProtKB-KW"/>
</dbReference>
<evidence type="ECO:0000256" key="4">
    <source>
        <dbReference type="PIRNR" id="PIRNR015894"/>
    </source>
</evidence>
<name>A0A165PW17_EXIGL</name>
<evidence type="ECO:0000256" key="7">
    <source>
        <dbReference type="PIRSR" id="PIRSR015894-3"/>
    </source>
</evidence>
<keyword evidence="13" id="KW-1185">Reference proteome</keyword>
<dbReference type="GO" id="GO:0005634">
    <property type="term" value="C:nucleus"/>
    <property type="evidence" value="ECO:0007669"/>
    <property type="project" value="TreeGrafter"/>
</dbReference>
<evidence type="ECO:0000256" key="8">
    <source>
        <dbReference type="SAM" id="MobiDB-lite"/>
    </source>
</evidence>
<dbReference type="GO" id="GO:0006355">
    <property type="term" value="P:regulation of DNA-templated transcription"/>
    <property type="evidence" value="ECO:0007669"/>
    <property type="project" value="TreeGrafter"/>
</dbReference>
<evidence type="ECO:0000256" key="1">
    <source>
        <dbReference type="ARBA" id="ARBA00022603"/>
    </source>
</evidence>
<dbReference type="OrthoDB" id="1368803at2759"/>
<dbReference type="InterPro" id="IPR029063">
    <property type="entry name" value="SAM-dependent_MTases_sf"/>
</dbReference>
<feature type="region of interest" description="Disordered" evidence="8">
    <location>
        <begin position="746"/>
        <end position="779"/>
    </location>
</feature>
<evidence type="ECO:0000313" key="13">
    <source>
        <dbReference type="Proteomes" id="UP000077266"/>
    </source>
</evidence>
<accession>A0A165PW17</accession>
<dbReference type="InterPro" id="IPR007857">
    <property type="entry name" value="Arg_MeTrfase_PRMT5"/>
</dbReference>
<feature type="domain" description="PRMT5 arginine-N-methyltransferase" evidence="9">
    <location>
        <begin position="343"/>
        <end position="504"/>
    </location>
</feature>
<feature type="site" description="Critical for specifying symmetric addition of methyl groups" evidence="7">
    <location>
        <position position="372"/>
    </location>
</feature>
<dbReference type="STRING" id="1314781.A0A165PW17"/>
<reference evidence="12 13" key="1">
    <citation type="journal article" date="2016" name="Mol. Biol. Evol.">
        <title>Comparative Genomics of Early-Diverging Mushroom-Forming Fungi Provides Insights into the Origins of Lignocellulose Decay Capabilities.</title>
        <authorList>
            <person name="Nagy L.G."/>
            <person name="Riley R."/>
            <person name="Tritt A."/>
            <person name="Adam C."/>
            <person name="Daum C."/>
            <person name="Floudas D."/>
            <person name="Sun H."/>
            <person name="Yadav J.S."/>
            <person name="Pangilinan J."/>
            <person name="Larsson K.H."/>
            <person name="Matsuura K."/>
            <person name="Barry K."/>
            <person name="Labutti K."/>
            <person name="Kuo R."/>
            <person name="Ohm R.A."/>
            <person name="Bhattacharya S.S."/>
            <person name="Shirouzu T."/>
            <person name="Yoshinaga Y."/>
            <person name="Martin F.M."/>
            <person name="Grigoriev I.V."/>
            <person name="Hibbett D.S."/>
        </authorList>
    </citation>
    <scope>NUCLEOTIDE SEQUENCE [LARGE SCALE GENOMIC DNA]</scope>
    <source>
        <strain evidence="12 13">HHB12029</strain>
    </source>
</reference>
<dbReference type="Gene3D" id="3.40.50.150">
    <property type="entry name" value="Vaccinia Virus protein VP39"/>
    <property type="match status" value="1"/>
</dbReference>
<dbReference type="FunCoup" id="A0A165PW17">
    <property type="interactions" value="891"/>
</dbReference>
<dbReference type="AlphaFoldDB" id="A0A165PW17"/>
<dbReference type="GO" id="GO:0005829">
    <property type="term" value="C:cytosol"/>
    <property type="evidence" value="ECO:0007669"/>
    <property type="project" value="TreeGrafter"/>
</dbReference>
<feature type="binding site" evidence="6">
    <location>
        <begin position="378"/>
        <end position="379"/>
    </location>
    <ligand>
        <name>S-adenosyl-L-methionine</name>
        <dbReference type="ChEBI" id="CHEBI:59789"/>
    </ligand>
</feature>
<dbReference type="PANTHER" id="PTHR10738">
    <property type="entry name" value="PROTEIN ARGININE N-METHYLTRANSFERASE 5"/>
    <property type="match status" value="1"/>
</dbReference>
<evidence type="ECO:0000256" key="3">
    <source>
        <dbReference type="ARBA" id="ARBA00022691"/>
    </source>
</evidence>
<evidence type="ECO:0000256" key="5">
    <source>
        <dbReference type="PIRSR" id="PIRSR015894-1"/>
    </source>
</evidence>
<dbReference type="InterPro" id="IPR035248">
    <property type="entry name" value="PRMT5_C"/>
</dbReference>
<evidence type="ECO:0000259" key="10">
    <source>
        <dbReference type="Pfam" id="PF17285"/>
    </source>
</evidence>
<feature type="compositionally biased region" description="Polar residues" evidence="8">
    <location>
        <begin position="763"/>
        <end position="779"/>
    </location>
</feature>
<evidence type="ECO:0000256" key="2">
    <source>
        <dbReference type="ARBA" id="ARBA00022679"/>
    </source>
</evidence>
<keyword evidence="2 4" id="KW-0808">Transferase</keyword>